<dbReference type="SMART" id="SM00448">
    <property type="entry name" value="REC"/>
    <property type="match status" value="1"/>
</dbReference>
<evidence type="ECO:0000259" key="2">
    <source>
        <dbReference type="PROSITE" id="PS50110"/>
    </source>
</evidence>
<feature type="domain" description="Response regulatory" evidence="2">
    <location>
        <begin position="17"/>
        <end position="143"/>
    </location>
</feature>
<evidence type="ECO:0000256" key="1">
    <source>
        <dbReference type="PROSITE-ProRule" id="PRU00169"/>
    </source>
</evidence>
<name>A0ABW5M7J6_9BACT</name>
<dbReference type="PROSITE" id="PS50110">
    <property type="entry name" value="RESPONSE_REGULATORY"/>
    <property type="match status" value="1"/>
</dbReference>
<evidence type="ECO:0000313" key="4">
    <source>
        <dbReference type="Proteomes" id="UP001597469"/>
    </source>
</evidence>
<reference evidence="4" key="1">
    <citation type="journal article" date="2019" name="Int. J. Syst. Evol. Microbiol.">
        <title>The Global Catalogue of Microorganisms (GCM) 10K type strain sequencing project: providing services to taxonomists for standard genome sequencing and annotation.</title>
        <authorList>
            <consortium name="The Broad Institute Genomics Platform"/>
            <consortium name="The Broad Institute Genome Sequencing Center for Infectious Disease"/>
            <person name="Wu L."/>
            <person name="Ma J."/>
        </authorList>
    </citation>
    <scope>NUCLEOTIDE SEQUENCE [LARGE SCALE GENOMIC DNA]</scope>
    <source>
        <strain evidence="4">KCTC 42805</strain>
    </source>
</reference>
<dbReference type="EMBL" id="JBHULN010000014">
    <property type="protein sequence ID" value="MFD2572950.1"/>
    <property type="molecule type" value="Genomic_DNA"/>
</dbReference>
<dbReference type="Proteomes" id="UP001597469">
    <property type="component" value="Unassembled WGS sequence"/>
</dbReference>
<comment type="caution">
    <text evidence="3">The sequence shown here is derived from an EMBL/GenBank/DDBJ whole genome shotgun (WGS) entry which is preliminary data.</text>
</comment>
<keyword evidence="4" id="KW-1185">Reference proteome</keyword>
<dbReference type="InterPro" id="IPR011006">
    <property type="entry name" value="CheY-like_superfamily"/>
</dbReference>
<dbReference type="RefSeq" id="WP_381525544.1">
    <property type="nucleotide sequence ID" value="NZ_JBHULN010000014.1"/>
</dbReference>
<gene>
    <name evidence="3" type="ORF">ACFSUS_20070</name>
</gene>
<dbReference type="Gene3D" id="3.40.50.2300">
    <property type="match status" value="1"/>
</dbReference>
<dbReference type="InterPro" id="IPR052893">
    <property type="entry name" value="TCS_response_regulator"/>
</dbReference>
<sequence>MAETDKRAVNNNFRQATILVVEDNQDHWTLIKAALQESLPEVSVVWVASAEEASTYLENCVANEQPLPKLMLLDLYLPEAEPAWQLLRTVKTPNSRFIRMPVVAFSYSTNREDISELYTFGGTSYITKPSDYNQWLLYFETMRSYWWETVTLPSERY</sequence>
<feature type="modified residue" description="4-aspartylphosphate" evidence="1">
    <location>
        <position position="74"/>
    </location>
</feature>
<proteinExistence type="predicted"/>
<protein>
    <submittedName>
        <fullName evidence="3">Response regulator</fullName>
    </submittedName>
</protein>
<accession>A0ABW5M7J6</accession>
<evidence type="ECO:0000313" key="3">
    <source>
        <dbReference type="EMBL" id="MFD2572950.1"/>
    </source>
</evidence>
<dbReference type="PANTHER" id="PTHR44520:SF2">
    <property type="entry name" value="RESPONSE REGULATOR RCP1"/>
    <property type="match status" value="1"/>
</dbReference>
<dbReference type="Pfam" id="PF00072">
    <property type="entry name" value="Response_reg"/>
    <property type="match status" value="1"/>
</dbReference>
<organism evidence="3 4">
    <name type="scientific">Spirosoma soli</name>
    <dbReference type="NCBI Taxonomy" id="1770529"/>
    <lineage>
        <taxon>Bacteria</taxon>
        <taxon>Pseudomonadati</taxon>
        <taxon>Bacteroidota</taxon>
        <taxon>Cytophagia</taxon>
        <taxon>Cytophagales</taxon>
        <taxon>Cytophagaceae</taxon>
        <taxon>Spirosoma</taxon>
    </lineage>
</organism>
<keyword evidence="1" id="KW-0597">Phosphoprotein</keyword>
<dbReference type="InterPro" id="IPR001789">
    <property type="entry name" value="Sig_transdc_resp-reg_receiver"/>
</dbReference>
<dbReference type="SUPFAM" id="SSF52172">
    <property type="entry name" value="CheY-like"/>
    <property type="match status" value="1"/>
</dbReference>
<dbReference type="PANTHER" id="PTHR44520">
    <property type="entry name" value="RESPONSE REGULATOR RCP1-RELATED"/>
    <property type="match status" value="1"/>
</dbReference>